<evidence type="ECO:0008006" key="4">
    <source>
        <dbReference type="Google" id="ProtNLM"/>
    </source>
</evidence>
<protein>
    <recommendedName>
        <fullName evidence="4">C2H2-type domain-containing protein</fullName>
    </recommendedName>
</protein>
<dbReference type="Proteomes" id="UP000183971">
    <property type="component" value="Unassembled WGS sequence"/>
</dbReference>
<dbReference type="AlphaFoldDB" id="A0A1L7W0K0"/>
<dbReference type="VEuPathDB" id="FungiDB:FPRO_11612"/>
<dbReference type="PANTHER" id="PTHR38166:SF1">
    <property type="entry name" value="C2H2-TYPE DOMAIN-CONTAINING PROTEIN"/>
    <property type="match status" value="1"/>
</dbReference>
<comment type="caution">
    <text evidence="2">The sequence shown here is derived from an EMBL/GenBank/DDBJ whole genome shotgun (WGS) entry which is preliminary data.</text>
</comment>
<evidence type="ECO:0000313" key="3">
    <source>
        <dbReference type="Proteomes" id="UP000183971"/>
    </source>
</evidence>
<reference evidence="3" key="1">
    <citation type="journal article" date="2016" name="Genome Biol. Evol.">
        <title>Comparative 'omics' of the Fusarium fujikuroi species complex highlights differences in genetic potential and metabolite synthesis.</title>
        <authorList>
            <person name="Niehaus E.-M."/>
            <person name="Muensterkoetter M."/>
            <person name="Proctor R.H."/>
            <person name="Brown D.W."/>
            <person name="Sharon A."/>
            <person name="Idan Y."/>
            <person name="Oren-Young L."/>
            <person name="Sieber C.M."/>
            <person name="Novak O."/>
            <person name="Pencik A."/>
            <person name="Tarkowska D."/>
            <person name="Hromadova K."/>
            <person name="Freeman S."/>
            <person name="Maymon M."/>
            <person name="Elazar M."/>
            <person name="Youssef S.A."/>
            <person name="El-Shabrawy E.S.M."/>
            <person name="Shalaby A.B.A."/>
            <person name="Houterman P."/>
            <person name="Brock N.L."/>
            <person name="Burkhardt I."/>
            <person name="Tsavkelova E.A."/>
            <person name="Dickschat J.S."/>
            <person name="Galuszka P."/>
            <person name="Gueldener U."/>
            <person name="Tudzynski B."/>
        </authorList>
    </citation>
    <scope>NUCLEOTIDE SEQUENCE [LARGE SCALE GENOMIC DNA]</scope>
    <source>
        <strain evidence="3">ET1</strain>
    </source>
</reference>
<gene>
    <name evidence="2" type="ORF">FPRO_11612</name>
</gene>
<feature type="region of interest" description="Disordered" evidence="1">
    <location>
        <begin position="1"/>
        <end position="24"/>
    </location>
</feature>
<evidence type="ECO:0000256" key="1">
    <source>
        <dbReference type="SAM" id="MobiDB-lite"/>
    </source>
</evidence>
<dbReference type="GeneID" id="42056481"/>
<organism evidence="2 3">
    <name type="scientific">Fusarium proliferatum (strain ET1)</name>
    <name type="common">Orchid endophyte fungus</name>
    <dbReference type="NCBI Taxonomy" id="1227346"/>
    <lineage>
        <taxon>Eukaryota</taxon>
        <taxon>Fungi</taxon>
        <taxon>Dikarya</taxon>
        <taxon>Ascomycota</taxon>
        <taxon>Pezizomycotina</taxon>
        <taxon>Sordariomycetes</taxon>
        <taxon>Hypocreomycetidae</taxon>
        <taxon>Hypocreales</taxon>
        <taxon>Nectriaceae</taxon>
        <taxon>Fusarium</taxon>
        <taxon>Fusarium fujikuroi species complex</taxon>
    </lineage>
</organism>
<feature type="region of interest" description="Disordered" evidence="1">
    <location>
        <begin position="58"/>
        <end position="81"/>
    </location>
</feature>
<accession>A0A1L7W0K0</accession>
<proteinExistence type="predicted"/>
<keyword evidence="3" id="KW-1185">Reference proteome</keyword>
<sequence>MSIMVTQKPRKSPWRRCPGPVAQLPSLVGMKRDRAGQSMPASKRQCRSSGCHKIMAVPSRSEHCSNDGDDEATGAHEEAAAQHNSSLCNQFSLVQMKDLQQLLRDKFASWSHGAEYAAPSEDDYPPRKRFKALQWESGLPRAEEGEHSEGEFVVISGPERKKAFFHLACPFYINTPERYQQCLFKSDFDSIETLVSHLLQHHNKPLYCPTCQKTFKTLIDRDDHVLENSCKMNNQEKLEGLTESQKAKLIKKDRYYLGEMRRWRCIWSTVFPDLEQPQSPYLDDGKGLNASMVRDFWAAGGQTAVSDFLTVKDIPHDESSAIYKTICHTALESLMDWAFRHNFSSSPLTSDG</sequence>
<dbReference type="RefSeq" id="XP_031086699.1">
    <property type="nucleotide sequence ID" value="XM_031221107.1"/>
</dbReference>
<dbReference type="PANTHER" id="PTHR38166">
    <property type="entry name" value="C2H2-TYPE DOMAIN-CONTAINING PROTEIN-RELATED"/>
    <property type="match status" value="1"/>
</dbReference>
<dbReference type="EMBL" id="FJOF01000010">
    <property type="protein sequence ID" value="CZR46165.1"/>
    <property type="molecule type" value="Genomic_DNA"/>
</dbReference>
<name>A0A1L7W0K0_FUSPR</name>
<evidence type="ECO:0000313" key="2">
    <source>
        <dbReference type="EMBL" id="CZR46165.1"/>
    </source>
</evidence>